<keyword evidence="6" id="KW-1185">Reference proteome</keyword>
<sequence length="496" mass="57520">MIEHATEITYRGELKSCNYNCSYCPFSKRKYSIKEIERDKDKWCNFLNKISNINFKENVSVLIAPYGEALIHNYYVKGIAKLCRMKKIRKIGCQTNLSLNVQSFIHELEKENVNLDKITLWCTYHPEMTTVDEFVEKIKYLRKKINLSVGVVGNPKDIEIIKKLRKSLPVEVYLWINSMDGLNRKYTEEEISIFNDIDPMFDLEVKNYLNKRKCIGGKEHFFIDFKGDIYPCNKVRKTLGNLYSNDTIKKETSCLKGRCDCYLSYSHLKGLKKLDFFNKDELVRVPKRLDIKAIFLDVDGTLVSKDGKIKNEDILALEYLSKIALIYLNTELPYEKAMKKCKKIKRLLSGGSFANGAHIVEKTNNYEVYNYLLKTPNLCNEYKIYSYKDRPYKILIRGKIDSEIIKDMNNSGYYNIIHNHGRLSIVNSGVNKLSGLSVICKKLKLDKEKVMVIGNSNNDLSMIKGIYHSVAETGASKELIEEARYRLKVAQLPYII</sequence>
<keyword evidence="4" id="KW-0411">Iron-sulfur</keyword>
<dbReference type="RefSeq" id="WP_199869559.1">
    <property type="nucleotide sequence ID" value="NZ_JAAGPU010000008.1"/>
</dbReference>
<evidence type="ECO:0000313" key="5">
    <source>
        <dbReference type="EMBL" id="NEU04467.1"/>
    </source>
</evidence>
<dbReference type="NCBIfam" id="NF038073">
    <property type="entry name" value="rSAM_STM4011"/>
    <property type="match status" value="1"/>
</dbReference>
<dbReference type="Proteomes" id="UP000481872">
    <property type="component" value="Unassembled WGS sequence"/>
</dbReference>
<proteinExistence type="predicted"/>
<dbReference type="SFLD" id="SFLDS00029">
    <property type="entry name" value="Radical_SAM"/>
    <property type="match status" value="1"/>
</dbReference>
<protein>
    <submittedName>
        <fullName evidence="5">HAD hydrolase family protein</fullName>
    </submittedName>
</protein>
<dbReference type="InterPro" id="IPR013785">
    <property type="entry name" value="Aldolase_TIM"/>
</dbReference>
<dbReference type="SUPFAM" id="SSF102114">
    <property type="entry name" value="Radical SAM enzymes"/>
    <property type="match status" value="1"/>
</dbReference>
<dbReference type="PANTHER" id="PTHR10000:SF8">
    <property type="entry name" value="HAD SUPERFAMILY HYDROLASE-LIKE, TYPE 3"/>
    <property type="match status" value="1"/>
</dbReference>
<dbReference type="InterPro" id="IPR058240">
    <property type="entry name" value="rSAM_sf"/>
</dbReference>
<name>A0A6M0H1S2_9CLOT</name>
<keyword evidence="2" id="KW-0479">Metal-binding</keyword>
<reference evidence="5 6" key="1">
    <citation type="submission" date="2020-02" db="EMBL/GenBank/DDBJ databases">
        <title>Genome assembly of a novel Clostridium senegalense strain.</title>
        <authorList>
            <person name="Gupta T.B."/>
            <person name="Jauregui R."/>
            <person name="Maclean P."/>
            <person name="Nawarathana A."/>
            <person name="Brightwell G."/>
        </authorList>
    </citation>
    <scope>NUCLEOTIDE SEQUENCE [LARGE SCALE GENOMIC DNA]</scope>
    <source>
        <strain evidence="5 6">AGRFS4</strain>
    </source>
</reference>
<dbReference type="GO" id="GO:0005829">
    <property type="term" value="C:cytosol"/>
    <property type="evidence" value="ECO:0007669"/>
    <property type="project" value="TreeGrafter"/>
</dbReference>
<accession>A0A6M0H1S2</accession>
<organism evidence="5 6">
    <name type="scientific">Clostridium senegalense</name>
    <dbReference type="NCBI Taxonomy" id="1465809"/>
    <lineage>
        <taxon>Bacteria</taxon>
        <taxon>Bacillati</taxon>
        <taxon>Bacillota</taxon>
        <taxon>Clostridia</taxon>
        <taxon>Eubacteriales</taxon>
        <taxon>Clostridiaceae</taxon>
        <taxon>Clostridium</taxon>
    </lineage>
</organism>
<dbReference type="Gene3D" id="3.20.20.70">
    <property type="entry name" value="Aldolase class I"/>
    <property type="match status" value="1"/>
</dbReference>
<dbReference type="Gene3D" id="3.40.50.1000">
    <property type="entry name" value="HAD superfamily/HAD-like"/>
    <property type="match status" value="2"/>
</dbReference>
<dbReference type="InterPro" id="IPR023214">
    <property type="entry name" value="HAD_sf"/>
</dbReference>
<dbReference type="GO" id="GO:0016791">
    <property type="term" value="F:phosphatase activity"/>
    <property type="evidence" value="ECO:0007669"/>
    <property type="project" value="TreeGrafter"/>
</dbReference>
<dbReference type="CDD" id="cd01335">
    <property type="entry name" value="Radical_SAM"/>
    <property type="match status" value="1"/>
</dbReference>
<dbReference type="Pfam" id="PF08282">
    <property type="entry name" value="Hydrolase_3"/>
    <property type="match status" value="2"/>
</dbReference>
<dbReference type="SUPFAM" id="SSF56784">
    <property type="entry name" value="HAD-like"/>
    <property type="match status" value="1"/>
</dbReference>
<dbReference type="InterPro" id="IPR007197">
    <property type="entry name" value="rSAM"/>
</dbReference>
<evidence type="ECO:0000313" key="6">
    <source>
        <dbReference type="Proteomes" id="UP000481872"/>
    </source>
</evidence>
<evidence type="ECO:0000256" key="3">
    <source>
        <dbReference type="ARBA" id="ARBA00023004"/>
    </source>
</evidence>
<dbReference type="PANTHER" id="PTHR10000">
    <property type="entry name" value="PHOSPHOSERINE PHOSPHATASE"/>
    <property type="match status" value="1"/>
</dbReference>
<dbReference type="InterPro" id="IPR047771">
    <property type="entry name" value="Radical_SAM_STM4011-like"/>
</dbReference>
<dbReference type="InterPro" id="IPR036412">
    <property type="entry name" value="HAD-like_sf"/>
</dbReference>
<dbReference type="AlphaFoldDB" id="A0A6M0H1S2"/>
<evidence type="ECO:0000256" key="4">
    <source>
        <dbReference type="ARBA" id="ARBA00023014"/>
    </source>
</evidence>
<keyword evidence="5" id="KW-0378">Hydrolase</keyword>
<gene>
    <name evidence="5" type="ORF">G3M99_06260</name>
</gene>
<dbReference type="GO" id="GO:0051536">
    <property type="term" value="F:iron-sulfur cluster binding"/>
    <property type="evidence" value="ECO:0007669"/>
    <property type="project" value="UniProtKB-KW"/>
</dbReference>
<dbReference type="EMBL" id="JAAGPU010000008">
    <property type="protein sequence ID" value="NEU04467.1"/>
    <property type="molecule type" value="Genomic_DNA"/>
</dbReference>
<evidence type="ECO:0000256" key="1">
    <source>
        <dbReference type="ARBA" id="ARBA00022691"/>
    </source>
</evidence>
<comment type="caution">
    <text evidence="5">The sequence shown here is derived from an EMBL/GenBank/DDBJ whole genome shotgun (WGS) entry which is preliminary data.</text>
</comment>
<evidence type="ECO:0000256" key="2">
    <source>
        <dbReference type="ARBA" id="ARBA00022723"/>
    </source>
</evidence>
<dbReference type="GO" id="GO:0000287">
    <property type="term" value="F:magnesium ion binding"/>
    <property type="evidence" value="ECO:0007669"/>
    <property type="project" value="TreeGrafter"/>
</dbReference>
<keyword evidence="1" id="KW-0949">S-adenosyl-L-methionine</keyword>
<keyword evidence="3" id="KW-0408">Iron</keyword>